<evidence type="ECO:0000313" key="2">
    <source>
        <dbReference type="EMBL" id="EOB12295.1"/>
    </source>
</evidence>
<keyword evidence="3" id="KW-1185">Reference proteome</keyword>
<name>R0MDZ3_NOSB1</name>
<sequence>MCEETLRGSERETVRFKRGKDSQRERAPEDSRERRRYDLKGITDGPECEAHPKELRERDTVQFM</sequence>
<dbReference type="AlphaFoldDB" id="R0MDZ3"/>
<protein>
    <submittedName>
        <fullName evidence="2">Uncharacterized protein</fullName>
    </submittedName>
</protein>
<accession>R0MDZ3</accession>
<feature type="region of interest" description="Disordered" evidence="1">
    <location>
        <begin position="1"/>
        <end position="64"/>
    </location>
</feature>
<feature type="compositionally biased region" description="Basic and acidic residues" evidence="1">
    <location>
        <begin position="48"/>
        <end position="64"/>
    </location>
</feature>
<dbReference type="EMBL" id="KB909376">
    <property type="protein sequence ID" value="EOB12295.1"/>
    <property type="molecule type" value="Genomic_DNA"/>
</dbReference>
<evidence type="ECO:0000313" key="3">
    <source>
        <dbReference type="Proteomes" id="UP000016927"/>
    </source>
</evidence>
<dbReference type="VEuPathDB" id="MicrosporidiaDB:NBO_468g0002"/>
<reference evidence="2 3" key="1">
    <citation type="journal article" date="2013" name="BMC Genomics">
        <title>Comparative genomics of parasitic silkworm microsporidia reveal an association between genome expansion and host adaptation.</title>
        <authorList>
            <person name="Pan G."/>
            <person name="Xu J."/>
            <person name="Li T."/>
            <person name="Xia Q."/>
            <person name="Liu S.L."/>
            <person name="Zhang G."/>
            <person name="Li S."/>
            <person name="Li C."/>
            <person name="Liu H."/>
            <person name="Yang L."/>
            <person name="Liu T."/>
            <person name="Zhang X."/>
            <person name="Wu Z."/>
            <person name="Fan W."/>
            <person name="Dang X."/>
            <person name="Xiang H."/>
            <person name="Tao M."/>
            <person name="Li Y."/>
            <person name="Hu J."/>
            <person name="Li Z."/>
            <person name="Lin L."/>
            <person name="Luo J."/>
            <person name="Geng L."/>
            <person name="Wang L."/>
            <person name="Long M."/>
            <person name="Wan Y."/>
            <person name="He N."/>
            <person name="Zhang Z."/>
            <person name="Lu C."/>
            <person name="Keeling P.J."/>
            <person name="Wang J."/>
            <person name="Xiang Z."/>
            <person name="Zhou Z."/>
        </authorList>
    </citation>
    <scope>NUCLEOTIDE SEQUENCE [LARGE SCALE GENOMIC DNA]</scope>
    <source>
        <strain evidence="3">CQ1 / CVCC 102059</strain>
    </source>
</reference>
<dbReference type="HOGENOM" id="CLU_2868236_0_0_1"/>
<gene>
    <name evidence="2" type="ORF">NBO_468g0002</name>
</gene>
<evidence type="ECO:0000256" key="1">
    <source>
        <dbReference type="SAM" id="MobiDB-lite"/>
    </source>
</evidence>
<organism evidence="2 3">
    <name type="scientific">Nosema bombycis (strain CQ1 / CVCC 102059)</name>
    <name type="common">Microsporidian parasite</name>
    <name type="synonym">Pebrine of silkworm</name>
    <dbReference type="NCBI Taxonomy" id="578461"/>
    <lineage>
        <taxon>Eukaryota</taxon>
        <taxon>Fungi</taxon>
        <taxon>Fungi incertae sedis</taxon>
        <taxon>Microsporidia</taxon>
        <taxon>Nosematidae</taxon>
        <taxon>Nosema</taxon>
    </lineage>
</organism>
<dbReference type="Proteomes" id="UP000016927">
    <property type="component" value="Unassembled WGS sequence"/>
</dbReference>
<proteinExistence type="predicted"/>
<feature type="compositionally biased region" description="Basic and acidic residues" evidence="1">
    <location>
        <begin position="1"/>
        <end position="41"/>
    </location>
</feature>